<name>A0A284RKR3_ARMOS</name>
<dbReference type="OMA" id="HIGFRRC"/>
<accession>A0A284RKR3</accession>
<reference evidence="2" key="1">
    <citation type="journal article" date="2017" name="Nat. Ecol. Evol.">
        <title>Genome expansion and lineage-specific genetic innovations in the forest pathogenic fungi Armillaria.</title>
        <authorList>
            <person name="Sipos G."/>
            <person name="Prasanna A.N."/>
            <person name="Walter M.C."/>
            <person name="O'Connor E."/>
            <person name="Balint B."/>
            <person name="Krizsan K."/>
            <person name="Kiss B."/>
            <person name="Hess J."/>
            <person name="Varga T."/>
            <person name="Slot J."/>
            <person name="Riley R."/>
            <person name="Boka B."/>
            <person name="Rigling D."/>
            <person name="Barry K."/>
            <person name="Lee J."/>
            <person name="Mihaltcheva S."/>
            <person name="LaButti K."/>
            <person name="Lipzen A."/>
            <person name="Waldron R."/>
            <person name="Moloney N.M."/>
            <person name="Sperisen C."/>
            <person name="Kredics L."/>
            <person name="Vagvoelgyi C."/>
            <person name="Patrignani A."/>
            <person name="Fitzpatrick D."/>
            <person name="Nagy I."/>
            <person name="Doyle S."/>
            <person name="Anderson J.B."/>
            <person name="Grigoriev I.V."/>
            <person name="Gueldener U."/>
            <person name="Muensterkoetter M."/>
            <person name="Nagy L.G."/>
        </authorList>
    </citation>
    <scope>NUCLEOTIDE SEQUENCE [LARGE SCALE GENOMIC DNA]</scope>
    <source>
        <strain evidence="2">C18/9</strain>
    </source>
</reference>
<evidence type="ECO:0008006" key="3">
    <source>
        <dbReference type="Google" id="ProtNLM"/>
    </source>
</evidence>
<evidence type="ECO:0000313" key="2">
    <source>
        <dbReference type="Proteomes" id="UP000219338"/>
    </source>
</evidence>
<dbReference type="AlphaFoldDB" id="A0A284RKR3"/>
<dbReference type="EMBL" id="FUEG01000010">
    <property type="protein sequence ID" value="SJL09325.1"/>
    <property type="molecule type" value="Genomic_DNA"/>
</dbReference>
<evidence type="ECO:0000313" key="1">
    <source>
        <dbReference type="EMBL" id="SJL09325.1"/>
    </source>
</evidence>
<organism evidence="1 2">
    <name type="scientific">Armillaria ostoyae</name>
    <name type="common">Armillaria root rot fungus</name>
    <dbReference type="NCBI Taxonomy" id="47428"/>
    <lineage>
        <taxon>Eukaryota</taxon>
        <taxon>Fungi</taxon>
        <taxon>Dikarya</taxon>
        <taxon>Basidiomycota</taxon>
        <taxon>Agaricomycotina</taxon>
        <taxon>Agaricomycetes</taxon>
        <taxon>Agaricomycetidae</taxon>
        <taxon>Agaricales</taxon>
        <taxon>Marasmiineae</taxon>
        <taxon>Physalacriaceae</taxon>
        <taxon>Armillaria</taxon>
    </lineage>
</organism>
<sequence length="291" mass="34016">MSTQLPPELVDIIISEFWYSEPPSKDRITFMRACPLINNLWKDVFARIASRDIYLPTVPYLVYLSSIIRTDNSVIYRHFLPSSTRTMNCCVDLTESTSDSAMEPYAVLCSLPNHIGFRRCFPNLHQINIKINYRIQRGLSTFALRHHQLVRTRISIHLDKAPTQLSVIPVDWDIILEHPDAEYVRNDCYWSMFVREAISAMAPGVLCCIWRPSFPDIISNSAYEDDLMRFYGHVLLSERRGDVQDINYRFRKAARRPLGLWAILAEVYEDIRELFDEPRLAHSYWKPILAE</sequence>
<gene>
    <name evidence="1" type="ORF">ARMOST_12702</name>
</gene>
<keyword evidence="2" id="KW-1185">Reference proteome</keyword>
<proteinExistence type="predicted"/>
<dbReference type="Proteomes" id="UP000219338">
    <property type="component" value="Unassembled WGS sequence"/>
</dbReference>
<dbReference type="OrthoDB" id="2820879at2759"/>
<protein>
    <recommendedName>
        <fullName evidence="3">F-box domain-containing protein</fullName>
    </recommendedName>
</protein>